<protein>
    <submittedName>
        <fullName evidence="2">Uncharacterized protein</fullName>
    </submittedName>
</protein>
<accession>A0A9I9DXH8</accession>
<dbReference type="AlphaFoldDB" id="A0A9I9DXH8"/>
<organism evidence="2">
    <name type="scientific">Cucumis melo</name>
    <name type="common">Muskmelon</name>
    <dbReference type="NCBI Taxonomy" id="3656"/>
    <lineage>
        <taxon>Eukaryota</taxon>
        <taxon>Viridiplantae</taxon>
        <taxon>Streptophyta</taxon>
        <taxon>Embryophyta</taxon>
        <taxon>Tracheophyta</taxon>
        <taxon>Spermatophyta</taxon>
        <taxon>Magnoliopsida</taxon>
        <taxon>eudicotyledons</taxon>
        <taxon>Gunneridae</taxon>
        <taxon>Pentapetalae</taxon>
        <taxon>rosids</taxon>
        <taxon>fabids</taxon>
        <taxon>Cucurbitales</taxon>
        <taxon>Cucurbitaceae</taxon>
        <taxon>Benincaseae</taxon>
        <taxon>Cucumis</taxon>
    </lineage>
</organism>
<feature type="region of interest" description="Disordered" evidence="1">
    <location>
        <begin position="96"/>
        <end position="116"/>
    </location>
</feature>
<evidence type="ECO:0000256" key="1">
    <source>
        <dbReference type="SAM" id="MobiDB-lite"/>
    </source>
</evidence>
<evidence type="ECO:0000313" key="2">
    <source>
        <dbReference type="EnsemblPlants" id="MELO3C024681.2.1"/>
    </source>
</evidence>
<reference evidence="2" key="1">
    <citation type="submission" date="2023-03" db="UniProtKB">
        <authorList>
            <consortium name="EnsemblPlants"/>
        </authorList>
    </citation>
    <scope>IDENTIFICATION</scope>
</reference>
<dbReference type="EnsemblPlants" id="MELO3C024681.2.1">
    <property type="protein sequence ID" value="MELO3C024681.2.1"/>
    <property type="gene ID" value="MELO3C024681.2"/>
</dbReference>
<sequence>MPTNKSFSTSIKKNPLRFKAFPKFFRKGCTSFRKAWTGLANSNLLEESCVKIPTSDSLVWSASSSPSFSNVQFHHSPFESPSSDCDFVRGIPCPSSTNSRVVEEESEDEDSVFSPNSEELILEEELCIEEEELQSGEAENIDSFGAEFASS</sequence>
<name>A0A9I9DXH8_CUCME</name>
<proteinExistence type="predicted"/>
<dbReference type="Gramene" id="MELO3C024681.2.1">
    <property type="protein sequence ID" value="MELO3C024681.2.1"/>
    <property type="gene ID" value="MELO3C024681.2"/>
</dbReference>